<gene>
    <name evidence="1" type="ORF">DPMN_187712</name>
</gene>
<dbReference type="AlphaFoldDB" id="A0A9D4DS43"/>
<evidence type="ECO:0000313" key="2">
    <source>
        <dbReference type="Proteomes" id="UP000828390"/>
    </source>
</evidence>
<organism evidence="1 2">
    <name type="scientific">Dreissena polymorpha</name>
    <name type="common">Zebra mussel</name>
    <name type="synonym">Mytilus polymorpha</name>
    <dbReference type="NCBI Taxonomy" id="45954"/>
    <lineage>
        <taxon>Eukaryota</taxon>
        <taxon>Metazoa</taxon>
        <taxon>Spiralia</taxon>
        <taxon>Lophotrochozoa</taxon>
        <taxon>Mollusca</taxon>
        <taxon>Bivalvia</taxon>
        <taxon>Autobranchia</taxon>
        <taxon>Heteroconchia</taxon>
        <taxon>Euheterodonta</taxon>
        <taxon>Imparidentia</taxon>
        <taxon>Neoheterodontei</taxon>
        <taxon>Myida</taxon>
        <taxon>Dreissenoidea</taxon>
        <taxon>Dreissenidae</taxon>
        <taxon>Dreissena</taxon>
    </lineage>
</organism>
<dbReference type="Proteomes" id="UP000828390">
    <property type="component" value="Unassembled WGS sequence"/>
</dbReference>
<keyword evidence="2" id="KW-1185">Reference proteome</keyword>
<protein>
    <submittedName>
        <fullName evidence="1">Uncharacterized protein</fullName>
    </submittedName>
</protein>
<accession>A0A9D4DS43</accession>
<proteinExistence type="predicted"/>
<comment type="caution">
    <text evidence="1">The sequence shown here is derived from an EMBL/GenBank/DDBJ whole genome shotgun (WGS) entry which is preliminary data.</text>
</comment>
<reference evidence="1" key="2">
    <citation type="submission" date="2020-11" db="EMBL/GenBank/DDBJ databases">
        <authorList>
            <person name="McCartney M.A."/>
            <person name="Auch B."/>
            <person name="Kono T."/>
            <person name="Mallez S."/>
            <person name="Becker A."/>
            <person name="Gohl D.M."/>
            <person name="Silverstein K.A.T."/>
            <person name="Koren S."/>
            <person name="Bechman K.B."/>
            <person name="Herman A."/>
            <person name="Abrahante J.E."/>
            <person name="Garbe J."/>
        </authorList>
    </citation>
    <scope>NUCLEOTIDE SEQUENCE</scope>
    <source>
        <strain evidence="1">Duluth1</strain>
        <tissue evidence="1">Whole animal</tissue>
    </source>
</reference>
<name>A0A9D4DS43_DREPO</name>
<evidence type="ECO:0000313" key="1">
    <source>
        <dbReference type="EMBL" id="KAH3753082.1"/>
    </source>
</evidence>
<reference evidence="1" key="1">
    <citation type="journal article" date="2019" name="bioRxiv">
        <title>The Genome of the Zebra Mussel, Dreissena polymorpha: A Resource for Invasive Species Research.</title>
        <authorList>
            <person name="McCartney M.A."/>
            <person name="Auch B."/>
            <person name="Kono T."/>
            <person name="Mallez S."/>
            <person name="Zhang Y."/>
            <person name="Obille A."/>
            <person name="Becker A."/>
            <person name="Abrahante J.E."/>
            <person name="Garbe J."/>
            <person name="Badalamenti J.P."/>
            <person name="Herman A."/>
            <person name="Mangelson H."/>
            <person name="Liachko I."/>
            <person name="Sullivan S."/>
            <person name="Sone E.D."/>
            <person name="Koren S."/>
            <person name="Silverstein K.A.T."/>
            <person name="Beckman K.B."/>
            <person name="Gohl D.M."/>
        </authorList>
    </citation>
    <scope>NUCLEOTIDE SEQUENCE</scope>
    <source>
        <strain evidence="1">Duluth1</strain>
        <tissue evidence="1">Whole animal</tissue>
    </source>
</reference>
<dbReference type="EMBL" id="JAIWYP010000010">
    <property type="protein sequence ID" value="KAH3753082.1"/>
    <property type="molecule type" value="Genomic_DNA"/>
</dbReference>
<sequence>MLLLNNDNTCKIGGAIEKRDRITAFACFISEACWSTVAKIILANQNTDLESGERIGYSKWW</sequence>